<evidence type="ECO:0000313" key="7">
    <source>
        <dbReference type="Proteomes" id="UP000004208"/>
    </source>
</evidence>
<dbReference type="STRING" id="585529.HMPREF0291_11415"/>
<comment type="subcellular location">
    <subcellularLocation>
        <location evidence="1">Membrane</location>
        <topology evidence="1">Multi-pass membrane protein</topology>
    </subcellularLocation>
</comment>
<proteinExistence type="predicted"/>
<evidence type="ECO:0000256" key="4">
    <source>
        <dbReference type="ARBA" id="ARBA00023136"/>
    </source>
</evidence>
<dbReference type="eggNOG" id="COG0619">
    <property type="taxonomic scope" value="Bacteria"/>
</dbReference>
<keyword evidence="4 5" id="KW-0472">Membrane</keyword>
<feature type="transmembrane region" description="Helical" evidence="5">
    <location>
        <begin position="95"/>
        <end position="114"/>
    </location>
</feature>
<dbReference type="PANTHER" id="PTHR33514:SF13">
    <property type="entry name" value="PROTEIN ABCI12, CHLOROPLASTIC"/>
    <property type="match status" value="1"/>
</dbReference>
<evidence type="ECO:0000256" key="3">
    <source>
        <dbReference type="ARBA" id="ARBA00022989"/>
    </source>
</evidence>
<dbReference type="RefSeq" id="WP_005289777.1">
    <property type="nucleotide sequence ID" value="NZ_CM000961.1"/>
</dbReference>
<dbReference type="OrthoDB" id="509049at2"/>
<sequence length="205" mass="22181">MSLRELPLGVYVPGDTLLHRASPTAKFVALVVFIILVVWLPTQPWHALGVLAGIFGFYAIAGIPVDTAWRQVAPVLPIMAFLGAFMWWQNGWMNMLTTLVGLIATFMAATLLTLTTTIEELMEALESNMAPLARIGVPVDTISLAIALTIRQIPLLFNTANESLDARKARGANTSLLAFGTPLVIRSVRRAQLTGEALMARGAVD</sequence>
<evidence type="ECO:0000256" key="1">
    <source>
        <dbReference type="ARBA" id="ARBA00004141"/>
    </source>
</evidence>
<feature type="transmembrane region" description="Helical" evidence="5">
    <location>
        <begin position="45"/>
        <end position="65"/>
    </location>
</feature>
<accession>D7WF79</accession>
<comment type="caution">
    <text evidence="6">The sequence shown here is derived from an EMBL/GenBank/DDBJ whole genome shotgun (WGS) entry which is preliminary data.</text>
</comment>
<evidence type="ECO:0000256" key="5">
    <source>
        <dbReference type="SAM" id="Phobius"/>
    </source>
</evidence>
<feature type="transmembrane region" description="Helical" evidence="5">
    <location>
        <begin position="21"/>
        <end position="39"/>
    </location>
</feature>
<dbReference type="PANTHER" id="PTHR33514">
    <property type="entry name" value="PROTEIN ABCI12, CHLOROPLASTIC"/>
    <property type="match status" value="1"/>
</dbReference>
<reference evidence="6" key="1">
    <citation type="submission" date="2010-06" db="EMBL/GenBank/DDBJ databases">
        <authorList>
            <person name="Muzny D."/>
            <person name="Qin X."/>
            <person name="Buhay C."/>
            <person name="Dugan-Rocha S."/>
            <person name="Ding Y."/>
            <person name="Chen G."/>
            <person name="Hawes A."/>
            <person name="Holder M."/>
            <person name="Jhangiani S."/>
            <person name="Johnson A."/>
            <person name="Khan Z."/>
            <person name="Li Z."/>
            <person name="Liu W."/>
            <person name="Liu X."/>
            <person name="Perez L."/>
            <person name="Shen H."/>
            <person name="Wang Q."/>
            <person name="Watt J."/>
            <person name="Xi L."/>
            <person name="Xin Y."/>
            <person name="Zhou J."/>
            <person name="Deng J."/>
            <person name="Jiang H."/>
            <person name="Liu Y."/>
            <person name="Qu J."/>
            <person name="Song X.-Z."/>
            <person name="Zhang L."/>
            <person name="Villasana D."/>
            <person name="Johnson A."/>
            <person name="Liu J."/>
            <person name="Liyanage D."/>
            <person name="Lorensuhewa L."/>
            <person name="Robinson T."/>
            <person name="Song A."/>
            <person name="Song B.-B."/>
            <person name="Dinh H."/>
            <person name="Thornton R."/>
            <person name="Coyle M."/>
            <person name="Francisco L."/>
            <person name="Jackson L."/>
            <person name="Javaid M."/>
            <person name="Korchina V."/>
            <person name="Kovar C."/>
            <person name="Mata R."/>
            <person name="Mathew T."/>
            <person name="Ngo R."/>
            <person name="Nguyen L."/>
            <person name="Nguyen N."/>
            <person name="Okwuonu G."/>
            <person name="Ongeri F."/>
            <person name="Pham C."/>
            <person name="Simmons D."/>
            <person name="Wilczek-Boney K."/>
            <person name="Hale W."/>
            <person name="Jakkamsetti A."/>
            <person name="Pham P."/>
            <person name="Ruth R."/>
            <person name="San Lucas F."/>
            <person name="Warren J."/>
            <person name="Zhang J."/>
            <person name="Zhao Z."/>
            <person name="Zhou C."/>
            <person name="Zhu D."/>
            <person name="Lee S."/>
            <person name="Bess C."/>
            <person name="Blankenburg K."/>
            <person name="Forbes L."/>
            <person name="Fu Q."/>
            <person name="Gubbala S."/>
            <person name="Hirani K."/>
            <person name="Jayaseelan J.C."/>
            <person name="Lara F."/>
            <person name="Munidasa M."/>
            <person name="Palculict T."/>
            <person name="Patil S."/>
            <person name="Pu L.-L."/>
            <person name="Saada N."/>
            <person name="Tang L."/>
            <person name="Weissenberger G."/>
            <person name="Zhu Y."/>
            <person name="Hemphill L."/>
            <person name="Shang Y."/>
            <person name="Youmans B."/>
            <person name="Ayvaz T."/>
            <person name="Ross M."/>
            <person name="Santibanez J."/>
            <person name="Aqrawi P."/>
            <person name="Gross S."/>
            <person name="Joshi V."/>
            <person name="Fowler G."/>
            <person name="Nazareth L."/>
            <person name="Reid J."/>
            <person name="Worley K."/>
            <person name="Petrosino J."/>
            <person name="Highlander S."/>
            <person name="Gibbs R."/>
        </authorList>
    </citation>
    <scope>NUCLEOTIDE SEQUENCE [LARGE SCALE GENOMIC DNA]</scope>
    <source>
        <strain evidence="6">ATCC 33030</strain>
    </source>
</reference>
<evidence type="ECO:0000256" key="2">
    <source>
        <dbReference type="ARBA" id="ARBA00022692"/>
    </source>
</evidence>
<dbReference type="Pfam" id="PF02361">
    <property type="entry name" value="CbiQ"/>
    <property type="match status" value="1"/>
</dbReference>
<name>D7WF79_9CORY</name>
<evidence type="ECO:0000313" key="6">
    <source>
        <dbReference type="EMBL" id="EFK53758.1"/>
    </source>
</evidence>
<dbReference type="CDD" id="cd16914">
    <property type="entry name" value="EcfT"/>
    <property type="match status" value="1"/>
</dbReference>
<dbReference type="AlphaFoldDB" id="D7WF79"/>
<dbReference type="InterPro" id="IPR003339">
    <property type="entry name" value="ABC/ECF_trnsptr_transmembrane"/>
</dbReference>
<dbReference type="HOGENOM" id="CLU_056469_4_1_11"/>
<dbReference type="GO" id="GO:0005886">
    <property type="term" value="C:plasma membrane"/>
    <property type="evidence" value="ECO:0007669"/>
    <property type="project" value="UniProtKB-ARBA"/>
</dbReference>
<organism evidence="6 7">
    <name type="scientific">Corynebacterium genitalium ATCC 33030</name>
    <dbReference type="NCBI Taxonomy" id="585529"/>
    <lineage>
        <taxon>Bacteria</taxon>
        <taxon>Bacillati</taxon>
        <taxon>Actinomycetota</taxon>
        <taxon>Actinomycetes</taxon>
        <taxon>Mycobacteriales</taxon>
        <taxon>Corynebacteriaceae</taxon>
        <taxon>Corynebacterium</taxon>
    </lineage>
</organism>
<gene>
    <name evidence="6" type="ORF">HMPREF0291_11415</name>
</gene>
<protein>
    <submittedName>
        <fullName evidence="6">Cobalt transport protein</fullName>
    </submittedName>
</protein>
<dbReference type="Proteomes" id="UP000004208">
    <property type="component" value="Unassembled WGS sequence"/>
</dbReference>
<keyword evidence="7" id="KW-1185">Reference proteome</keyword>
<dbReference type="EMBL" id="ACLJ02000003">
    <property type="protein sequence ID" value="EFK53758.1"/>
    <property type="molecule type" value="Genomic_DNA"/>
</dbReference>
<keyword evidence="2 5" id="KW-0812">Transmembrane</keyword>
<keyword evidence="3 5" id="KW-1133">Transmembrane helix</keyword>